<sequence>MDDIQQLSRSRAAHKGKLTQFTNFIDNLSTPLNADGVINLELRIENIIATYDKFDSIQTELESLSEDTDSQILERAKFGEPYFESLARAKGLVKAFSNEHITPEAKPSHSECID</sequence>
<organism evidence="1 2">
    <name type="scientific">Parnassius apollo</name>
    <name type="common">Apollo butterfly</name>
    <name type="synonym">Papilio apollo</name>
    <dbReference type="NCBI Taxonomy" id="110799"/>
    <lineage>
        <taxon>Eukaryota</taxon>
        <taxon>Metazoa</taxon>
        <taxon>Ecdysozoa</taxon>
        <taxon>Arthropoda</taxon>
        <taxon>Hexapoda</taxon>
        <taxon>Insecta</taxon>
        <taxon>Pterygota</taxon>
        <taxon>Neoptera</taxon>
        <taxon>Endopterygota</taxon>
        <taxon>Lepidoptera</taxon>
        <taxon>Glossata</taxon>
        <taxon>Ditrysia</taxon>
        <taxon>Papilionoidea</taxon>
        <taxon>Papilionidae</taxon>
        <taxon>Parnassiinae</taxon>
        <taxon>Parnassini</taxon>
        <taxon>Parnassius</taxon>
        <taxon>Parnassius</taxon>
    </lineage>
</organism>
<name>A0A8S3X8Q3_PARAO</name>
<dbReference type="OrthoDB" id="5989194at2759"/>
<reference evidence="1" key="1">
    <citation type="submission" date="2021-04" db="EMBL/GenBank/DDBJ databases">
        <authorList>
            <person name="Tunstrom K."/>
        </authorList>
    </citation>
    <scope>NUCLEOTIDE SEQUENCE</scope>
</reference>
<gene>
    <name evidence="1" type="ORF">PAPOLLO_LOCUS15470</name>
</gene>
<evidence type="ECO:0000313" key="2">
    <source>
        <dbReference type="Proteomes" id="UP000691718"/>
    </source>
</evidence>
<dbReference type="AlphaFoldDB" id="A0A8S3X8Q3"/>
<dbReference type="EMBL" id="CAJQZP010001036">
    <property type="protein sequence ID" value="CAG5010764.1"/>
    <property type="molecule type" value="Genomic_DNA"/>
</dbReference>
<proteinExistence type="predicted"/>
<evidence type="ECO:0000313" key="1">
    <source>
        <dbReference type="EMBL" id="CAG5010764.1"/>
    </source>
</evidence>
<protein>
    <submittedName>
        <fullName evidence="1">(apollo) hypothetical protein</fullName>
    </submittedName>
</protein>
<accession>A0A8S3X8Q3</accession>
<dbReference type="Proteomes" id="UP000691718">
    <property type="component" value="Unassembled WGS sequence"/>
</dbReference>
<comment type="caution">
    <text evidence="1">The sequence shown here is derived from an EMBL/GenBank/DDBJ whole genome shotgun (WGS) entry which is preliminary data.</text>
</comment>
<keyword evidence="2" id="KW-1185">Reference proteome</keyword>